<feature type="binding site" evidence="16">
    <location>
        <position position="266"/>
    </location>
    <ligand>
        <name>FAD</name>
        <dbReference type="ChEBI" id="CHEBI:57692"/>
    </ligand>
</feature>
<evidence type="ECO:0000256" key="9">
    <source>
        <dbReference type="ARBA" id="ARBA00024699"/>
    </source>
</evidence>
<dbReference type="InterPro" id="IPR007867">
    <property type="entry name" value="GMC_OxRtase_C"/>
</dbReference>
<dbReference type="InterPro" id="IPR000172">
    <property type="entry name" value="GMC_OxRdtase_N"/>
</dbReference>
<evidence type="ECO:0000259" key="19">
    <source>
        <dbReference type="Pfam" id="PF05199"/>
    </source>
</evidence>
<feature type="active site" description="Proton acceptor" evidence="15">
    <location>
        <position position="576"/>
    </location>
</feature>
<dbReference type="OrthoDB" id="269227at2759"/>
<comment type="function">
    <text evidence="9">Catalyzes the single-oxidation or sequential double oxidation reaction of carbohydrates primarily at carbon-2 and/or carbon-3 with the concomitant reduction of the flavin. The enzyme exhibits a broad sugar substrate specificity, oxidizing different aldopyranoses to the corresponding C-1, C-2, C-3 or C-1,2, C-2,3 and C-3,4 (di)dehydro sugars with substrate-specific regioselectivity. Accepts only a narrow range of electron acceptors such as substituted benzoquinones and complexed metal ions and reacts extremely slowly with O(2) as acceptor. May play a role in the natural recycling of plant matter by oxidizing all major monosaccharides in lignocellulose and by reducing quinone compounds or reactive radical species generated during lignin depolymerization.</text>
</comment>
<comment type="catalytic activity">
    <reaction evidence="10">
        <text>pyranose + acceptor = pyranos-2-ulose + reduced acceptor.</text>
        <dbReference type="EC" id="1.1.99.29"/>
    </reaction>
</comment>
<dbReference type="PANTHER" id="PTHR11552">
    <property type="entry name" value="GLUCOSE-METHANOL-CHOLINE GMC OXIDOREDUCTASE"/>
    <property type="match status" value="1"/>
</dbReference>
<comment type="catalytic activity">
    <reaction evidence="14">
        <text>a pyranoside + acceptor = a pyranosid-3,4-diulose + reduced acceptor.</text>
        <dbReference type="EC" id="1.1.99.29"/>
    </reaction>
</comment>
<evidence type="ECO:0000313" key="20">
    <source>
        <dbReference type="EMBL" id="KJA17033.1"/>
    </source>
</evidence>
<name>A0A0D2M1J4_HYPSF</name>
<protein>
    <recommendedName>
        <fullName evidence="5">pyranose dehydrogenase (acceptor)</fullName>
        <ecNumber evidence="5">1.1.99.29</ecNumber>
    </recommendedName>
</protein>
<feature type="binding site" evidence="16">
    <location>
        <begin position="577"/>
        <end position="578"/>
    </location>
    <ligand>
        <name>FAD</name>
        <dbReference type="ChEBI" id="CHEBI:57692"/>
    </ligand>
</feature>
<feature type="binding site" evidence="16">
    <location>
        <begin position="124"/>
        <end position="127"/>
    </location>
    <ligand>
        <name>FAD</name>
        <dbReference type="ChEBI" id="CHEBI:57692"/>
    </ligand>
</feature>
<dbReference type="EMBL" id="KN817611">
    <property type="protein sequence ID" value="KJA17033.1"/>
    <property type="molecule type" value="Genomic_DNA"/>
</dbReference>
<evidence type="ECO:0000259" key="18">
    <source>
        <dbReference type="Pfam" id="PF00732"/>
    </source>
</evidence>
<evidence type="ECO:0000256" key="17">
    <source>
        <dbReference type="SAM" id="SignalP"/>
    </source>
</evidence>
<dbReference type="InterPro" id="IPR012132">
    <property type="entry name" value="GMC_OxRdtase"/>
</dbReference>
<dbReference type="STRING" id="945553.A0A0D2M1J4"/>
<evidence type="ECO:0000256" key="13">
    <source>
        <dbReference type="ARBA" id="ARBA00034050"/>
    </source>
</evidence>
<keyword evidence="21" id="KW-1185">Reference proteome</keyword>
<evidence type="ECO:0000256" key="15">
    <source>
        <dbReference type="PIRSR" id="PIRSR000137-1"/>
    </source>
</evidence>
<dbReference type="Gene3D" id="3.30.560.10">
    <property type="entry name" value="Glucose Oxidase, domain 3"/>
    <property type="match status" value="1"/>
</dbReference>
<feature type="binding site" evidence="16">
    <location>
        <begin position="45"/>
        <end position="46"/>
    </location>
    <ligand>
        <name>FAD</name>
        <dbReference type="ChEBI" id="CHEBI:57692"/>
    </ligand>
</feature>
<dbReference type="OMA" id="WRSHELL"/>
<evidence type="ECO:0000256" key="8">
    <source>
        <dbReference type="ARBA" id="ARBA00022827"/>
    </source>
</evidence>
<organism evidence="20 21">
    <name type="scientific">Hypholoma sublateritium (strain FD-334 SS-4)</name>
    <dbReference type="NCBI Taxonomy" id="945553"/>
    <lineage>
        <taxon>Eukaryota</taxon>
        <taxon>Fungi</taxon>
        <taxon>Dikarya</taxon>
        <taxon>Basidiomycota</taxon>
        <taxon>Agaricomycotina</taxon>
        <taxon>Agaricomycetes</taxon>
        <taxon>Agaricomycetidae</taxon>
        <taxon>Agaricales</taxon>
        <taxon>Agaricineae</taxon>
        <taxon>Strophariaceae</taxon>
        <taxon>Hypholoma</taxon>
    </lineage>
</organism>
<evidence type="ECO:0000256" key="16">
    <source>
        <dbReference type="PIRSR" id="PIRSR000137-2"/>
    </source>
</evidence>
<feature type="signal peptide" evidence="17">
    <location>
        <begin position="1"/>
        <end position="22"/>
    </location>
</feature>
<comment type="catalytic activity">
    <reaction evidence="12">
        <text>pyranose + acceptor = pyranos-3-ulose + reduced acceptor.</text>
        <dbReference type="EC" id="1.1.99.29"/>
    </reaction>
</comment>
<gene>
    <name evidence="20" type="ORF">HYPSUDRAFT_146991</name>
</gene>
<evidence type="ECO:0000256" key="10">
    <source>
        <dbReference type="ARBA" id="ARBA00033986"/>
    </source>
</evidence>
<dbReference type="Pfam" id="PF05199">
    <property type="entry name" value="GMC_oxred_C"/>
    <property type="match status" value="1"/>
</dbReference>
<evidence type="ECO:0000256" key="5">
    <source>
        <dbReference type="ARBA" id="ARBA00013177"/>
    </source>
</evidence>
<dbReference type="InterPro" id="IPR036188">
    <property type="entry name" value="FAD/NAD-bd_sf"/>
</dbReference>
<dbReference type="SUPFAM" id="SSF51905">
    <property type="entry name" value="FAD/NAD(P)-binding domain"/>
    <property type="match status" value="1"/>
</dbReference>
<dbReference type="GO" id="GO:0005576">
    <property type="term" value="C:extracellular region"/>
    <property type="evidence" value="ECO:0007669"/>
    <property type="project" value="UniProtKB-SubCell"/>
</dbReference>
<evidence type="ECO:0000313" key="21">
    <source>
        <dbReference type="Proteomes" id="UP000054270"/>
    </source>
</evidence>
<dbReference type="Proteomes" id="UP000054270">
    <property type="component" value="Unassembled WGS sequence"/>
</dbReference>
<evidence type="ECO:0000256" key="2">
    <source>
        <dbReference type="ARBA" id="ARBA00004613"/>
    </source>
</evidence>
<evidence type="ECO:0000256" key="11">
    <source>
        <dbReference type="ARBA" id="ARBA00034010"/>
    </source>
</evidence>
<comment type="subunit">
    <text evidence="4">Monomer.</text>
</comment>
<dbReference type="Pfam" id="PF00732">
    <property type="entry name" value="GMC_oxred_N"/>
    <property type="match status" value="1"/>
</dbReference>
<dbReference type="GO" id="GO:0050660">
    <property type="term" value="F:flavin adenine dinucleotide binding"/>
    <property type="evidence" value="ECO:0007669"/>
    <property type="project" value="InterPro"/>
</dbReference>
<reference evidence="21" key="1">
    <citation type="submission" date="2014-04" db="EMBL/GenBank/DDBJ databases">
        <title>Evolutionary Origins and Diversification of the Mycorrhizal Mutualists.</title>
        <authorList>
            <consortium name="DOE Joint Genome Institute"/>
            <consortium name="Mycorrhizal Genomics Consortium"/>
            <person name="Kohler A."/>
            <person name="Kuo A."/>
            <person name="Nagy L.G."/>
            <person name="Floudas D."/>
            <person name="Copeland A."/>
            <person name="Barry K.W."/>
            <person name="Cichocki N."/>
            <person name="Veneault-Fourrey C."/>
            <person name="LaButti K."/>
            <person name="Lindquist E.A."/>
            <person name="Lipzen A."/>
            <person name="Lundell T."/>
            <person name="Morin E."/>
            <person name="Murat C."/>
            <person name="Riley R."/>
            <person name="Ohm R."/>
            <person name="Sun H."/>
            <person name="Tunlid A."/>
            <person name="Henrissat B."/>
            <person name="Grigoriev I.V."/>
            <person name="Hibbett D.S."/>
            <person name="Martin F."/>
        </authorList>
    </citation>
    <scope>NUCLEOTIDE SEQUENCE [LARGE SCALE GENOMIC DNA]</scope>
    <source>
        <strain evidence="21">FD-334 SS-4</strain>
    </source>
</reference>
<accession>A0A0D2M1J4</accession>
<evidence type="ECO:0000256" key="6">
    <source>
        <dbReference type="ARBA" id="ARBA00022525"/>
    </source>
</evidence>
<keyword evidence="7" id="KW-0285">Flavoprotein</keyword>
<dbReference type="SUPFAM" id="SSF54373">
    <property type="entry name" value="FAD-linked reductases, C-terminal domain"/>
    <property type="match status" value="1"/>
</dbReference>
<comment type="similarity">
    <text evidence="3">Belongs to the GMC oxidoreductase family.</text>
</comment>
<keyword evidence="6" id="KW-0964">Secreted</keyword>
<comment type="catalytic activity">
    <reaction evidence="13">
        <text>a pyranoside + acceptor = a pyranosid-3-ulose + reduced acceptor.</text>
        <dbReference type="EC" id="1.1.99.29"/>
    </reaction>
</comment>
<feature type="domain" description="Glucose-methanol-choline oxidoreductase C-terminal" evidence="19">
    <location>
        <begin position="451"/>
        <end position="585"/>
    </location>
</feature>
<dbReference type="PANTHER" id="PTHR11552:SF147">
    <property type="entry name" value="CHOLINE DEHYDROGENASE, MITOCHONDRIAL"/>
    <property type="match status" value="1"/>
</dbReference>
<evidence type="ECO:0000256" key="3">
    <source>
        <dbReference type="ARBA" id="ARBA00010790"/>
    </source>
</evidence>
<feature type="active site" description="Proton donor" evidence="15">
    <location>
        <position position="532"/>
    </location>
</feature>
<evidence type="ECO:0000256" key="7">
    <source>
        <dbReference type="ARBA" id="ARBA00022630"/>
    </source>
</evidence>
<feature type="binding site" evidence="16">
    <location>
        <position position="120"/>
    </location>
    <ligand>
        <name>FAD</name>
        <dbReference type="ChEBI" id="CHEBI:57692"/>
    </ligand>
</feature>
<dbReference type="AlphaFoldDB" id="A0A0D2M1J4"/>
<dbReference type="Gene3D" id="3.50.50.60">
    <property type="entry name" value="FAD/NAD(P)-binding domain"/>
    <property type="match status" value="1"/>
</dbReference>
<evidence type="ECO:0000256" key="1">
    <source>
        <dbReference type="ARBA" id="ARBA00001974"/>
    </source>
</evidence>
<evidence type="ECO:0000256" key="4">
    <source>
        <dbReference type="ARBA" id="ARBA00011245"/>
    </source>
</evidence>
<dbReference type="PIRSF" id="PIRSF000137">
    <property type="entry name" value="Alcohol_oxidase"/>
    <property type="match status" value="1"/>
</dbReference>
<dbReference type="GO" id="GO:0033718">
    <property type="term" value="F:pyranose dehydrogenase (acceptor) activity"/>
    <property type="evidence" value="ECO:0007669"/>
    <property type="project" value="UniProtKB-EC"/>
</dbReference>
<evidence type="ECO:0000256" key="12">
    <source>
        <dbReference type="ARBA" id="ARBA00034029"/>
    </source>
</evidence>
<feature type="chain" id="PRO_5002246899" description="pyranose dehydrogenase (acceptor)" evidence="17">
    <location>
        <begin position="23"/>
        <end position="611"/>
    </location>
</feature>
<feature type="domain" description="Glucose-methanol-choline oxidoreductase N-terminal" evidence="18">
    <location>
        <begin position="36"/>
        <end position="348"/>
    </location>
</feature>
<comment type="cofactor">
    <cofactor evidence="1 16">
        <name>FAD</name>
        <dbReference type="ChEBI" id="CHEBI:57692"/>
    </cofactor>
</comment>
<comment type="subcellular location">
    <subcellularLocation>
        <location evidence="2">Secreted</location>
    </subcellularLocation>
</comment>
<dbReference type="EC" id="1.1.99.29" evidence="5"/>
<comment type="catalytic activity">
    <reaction evidence="11">
        <text>pyranose + acceptor = pyranos-2,3-diulose + reduced acceptor.</text>
        <dbReference type="EC" id="1.1.99.29"/>
    </reaction>
</comment>
<sequence>MKTAPLPALIAVSALFIGRSLSIILTDPSQLQTTTYDYVIVGAGTSGLTLAARLSQDTTLNILVLEAGVSDENVESVMAPFLAPSVTPKTKYDWNYTVVPQAGMNHRIYDYPRGRLLGGTSSANYMVHQYGSNDNWDRMAKVTGDAGWAWNNMRRYVSQHETFVEPPHDKHNTTDEFTPDLHSYRGDVKISLYVHRQNIDSRVIETTKQLKEFPYNKDVSGIATDLLGVGYAQSTMTEGARVSSSTTYSRIVNTRPNLTVLINAMVTKLINTGISDGLMGFQRVEFTDGLTKTYMVEATKEVILSAGSIGTVQILQLSGIGDPADLDPLGIPVIVRSPKVGKNLQDHPLLPNVFSVTDGGSMDHILRSESEMTDAINEWRTKRTGFISNNIVNNLAFARVKPGFLEGQIDPAAGKLSPHYELIFVNYWLDPVHERPATGSYFTILTALLTPTSRGTVKIQSTNPFDAPLIDPNMLTTKWDLKVLRESVKAAKRFASAPAWNGYITGTMGKLSSETDEGLDDHARQNASTIFHPTSTASMSSYSSPDGVVNPDLTVKGTYGLRIVDLSVLPYIPSCHPQGPAYLIAERAADLLYTVHANDPDDLNPQYVLHY</sequence>
<keyword evidence="8 16" id="KW-0274">FAD</keyword>
<proteinExistence type="inferred from homology"/>
<evidence type="ECO:0000256" key="14">
    <source>
        <dbReference type="ARBA" id="ARBA00034059"/>
    </source>
</evidence>
<keyword evidence="17" id="KW-0732">Signal</keyword>